<evidence type="ECO:0000256" key="10">
    <source>
        <dbReference type="SAM" id="Phobius"/>
    </source>
</evidence>
<dbReference type="CDD" id="cd06225">
    <property type="entry name" value="HAMP"/>
    <property type="match status" value="1"/>
</dbReference>
<name>A0A7V1LPX8_CALAY</name>
<keyword evidence="9" id="KW-0902">Two-component regulatory system</keyword>
<dbReference type="InterPro" id="IPR036097">
    <property type="entry name" value="HisK_dim/P_sf"/>
</dbReference>
<feature type="transmembrane region" description="Helical" evidence="10">
    <location>
        <begin position="61"/>
        <end position="86"/>
    </location>
</feature>
<dbReference type="InterPro" id="IPR003594">
    <property type="entry name" value="HATPase_dom"/>
</dbReference>
<dbReference type="InterPro" id="IPR003661">
    <property type="entry name" value="HisK_dim/P_dom"/>
</dbReference>
<dbReference type="SUPFAM" id="SSF55874">
    <property type="entry name" value="ATPase domain of HSP90 chaperone/DNA topoisomerase II/histidine kinase"/>
    <property type="match status" value="1"/>
</dbReference>
<keyword evidence="4" id="KW-0597">Phosphoprotein</keyword>
<dbReference type="InterPro" id="IPR005467">
    <property type="entry name" value="His_kinase_dom"/>
</dbReference>
<evidence type="ECO:0000256" key="6">
    <source>
        <dbReference type="ARBA" id="ARBA00022741"/>
    </source>
</evidence>
<keyword evidence="10" id="KW-0472">Membrane</keyword>
<dbReference type="InterPro" id="IPR000014">
    <property type="entry name" value="PAS"/>
</dbReference>
<evidence type="ECO:0000256" key="7">
    <source>
        <dbReference type="ARBA" id="ARBA00022777"/>
    </source>
</evidence>
<dbReference type="PANTHER" id="PTHR43065:SF10">
    <property type="entry name" value="PEROXIDE STRESS-ACTIVATED HISTIDINE KINASE MAK3"/>
    <property type="match status" value="1"/>
</dbReference>
<evidence type="ECO:0000256" key="2">
    <source>
        <dbReference type="ARBA" id="ARBA00004370"/>
    </source>
</evidence>
<dbReference type="InterPro" id="IPR036890">
    <property type="entry name" value="HATPase_C_sf"/>
</dbReference>
<dbReference type="PROSITE" id="PS50109">
    <property type="entry name" value="HIS_KIN"/>
    <property type="match status" value="1"/>
</dbReference>
<gene>
    <name evidence="14" type="ORF">ENJ10_15035</name>
</gene>
<evidence type="ECO:0000259" key="11">
    <source>
        <dbReference type="PROSITE" id="PS50109"/>
    </source>
</evidence>
<dbReference type="PANTHER" id="PTHR43065">
    <property type="entry name" value="SENSOR HISTIDINE KINASE"/>
    <property type="match status" value="1"/>
</dbReference>
<evidence type="ECO:0000313" key="14">
    <source>
        <dbReference type="EMBL" id="HED12004.1"/>
    </source>
</evidence>
<dbReference type="Gene3D" id="6.10.340.10">
    <property type="match status" value="1"/>
</dbReference>
<keyword evidence="7 14" id="KW-0418">Kinase</keyword>
<reference evidence="14" key="1">
    <citation type="journal article" date="2020" name="mSystems">
        <title>Genome- and Community-Level Interaction Insights into Carbon Utilization and Element Cycling Functions of Hydrothermarchaeota in Hydrothermal Sediment.</title>
        <authorList>
            <person name="Zhou Z."/>
            <person name="Liu Y."/>
            <person name="Xu W."/>
            <person name="Pan J."/>
            <person name="Luo Z.H."/>
            <person name="Li M."/>
        </authorList>
    </citation>
    <scope>NUCLEOTIDE SEQUENCE [LARGE SCALE GENOMIC DNA]</scope>
    <source>
        <strain evidence="14">HyVt-456</strain>
    </source>
</reference>
<dbReference type="InterPro" id="IPR004358">
    <property type="entry name" value="Sig_transdc_His_kin-like_C"/>
</dbReference>
<dbReference type="Gene3D" id="1.10.287.130">
    <property type="match status" value="1"/>
</dbReference>
<organism evidence="14">
    <name type="scientific">Caldithrix abyssi</name>
    <dbReference type="NCBI Taxonomy" id="187145"/>
    <lineage>
        <taxon>Bacteria</taxon>
        <taxon>Pseudomonadati</taxon>
        <taxon>Calditrichota</taxon>
        <taxon>Calditrichia</taxon>
        <taxon>Calditrichales</taxon>
        <taxon>Calditrichaceae</taxon>
        <taxon>Caldithrix</taxon>
    </lineage>
</organism>
<keyword evidence="10" id="KW-0812">Transmembrane</keyword>
<evidence type="ECO:0000256" key="9">
    <source>
        <dbReference type="ARBA" id="ARBA00023012"/>
    </source>
</evidence>
<dbReference type="SUPFAM" id="SSF158472">
    <property type="entry name" value="HAMP domain-like"/>
    <property type="match status" value="1"/>
</dbReference>
<evidence type="ECO:0000256" key="3">
    <source>
        <dbReference type="ARBA" id="ARBA00012438"/>
    </source>
</evidence>
<dbReference type="Proteomes" id="UP000886005">
    <property type="component" value="Unassembled WGS sequence"/>
</dbReference>
<dbReference type="GO" id="GO:0016020">
    <property type="term" value="C:membrane"/>
    <property type="evidence" value="ECO:0007669"/>
    <property type="project" value="UniProtKB-SubCell"/>
</dbReference>
<dbReference type="SMART" id="SM00388">
    <property type="entry name" value="HisKA"/>
    <property type="match status" value="1"/>
</dbReference>
<keyword evidence="8" id="KW-0067">ATP-binding</keyword>
<dbReference type="Pfam" id="PF02518">
    <property type="entry name" value="HATPase_c"/>
    <property type="match status" value="1"/>
</dbReference>
<dbReference type="SMART" id="SM00387">
    <property type="entry name" value="HATPase_c"/>
    <property type="match status" value="1"/>
</dbReference>
<dbReference type="PROSITE" id="PS50112">
    <property type="entry name" value="PAS"/>
    <property type="match status" value="1"/>
</dbReference>
<dbReference type="InterPro" id="IPR035965">
    <property type="entry name" value="PAS-like_dom_sf"/>
</dbReference>
<evidence type="ECO:0000259" key="13">
    <source>
        <dbReference type="PROSITE" id="PS50885"/>
    </source>
</evidence>
<keyword evidence="6" id="KW-0547">Nucleotide-binding</keyword>
<dbReference type="Pfam" id="PF00672">
    <property type="entry name" value="HAMP"/>
    <property type="match status" value="1"/>
</dbReference>
<dbReference type="SMART" id="SM00304">
    <property type="entry name" value="HAMP"/>
    <property type="match status" value="1"/>
</dbReference>
<evidence type="ECO:0000256" key="5">
    <source>
        <dbReference type="ARBA" id="ARBA00022679"/>
    </source>
</evidence>
<comment type="catalytic activity">
    <reaction evidence="1">
        <text>ATP + protein L-histidine = ADP + protein N-phospho-L-histidine.</text>
        <dbReference type="EC" id="2.7.13.3"/>
    </reaction>
</comment>
<dbReference type="GO" id="GO:0000155">
    <property type="term" value="F:phosphorelay sensor kinase activity"/>
    <property type="evidence" value="ECO:0007669"/>
    <property type="project" value="InterPro"/>
</dbReference>
<evidence type="ECO:0000256" key="8">
    <source>
        <dbReference type="ARBA" id="ARBA00022840"/>
    </source>
</evidence>
<feature type="domain" description="PAS" evidence="12">
    <location>
        <begin position="158"/>
        <end position="203"/>
    </location>
</feature>
<feature type="domain" description="HAMP" evidence="13">
    <location>
        <begin position="83"/>
        <end position="139"/>
    </location>
</feature>
<evidence type="ECO:0000256" key="1">
    <source>
        <dbReference type="ARBA" id="ARBA00000085"/>
    </source>
</evidence>
<feature type="transmembrane region" description="Helical" evidence="10">
    <location>
        <begin position="29"/>
        <end position="49"/>
    </location>
</feature>
<dbReference type="InterPro" id="IPR013656">
    <property type="entry name" value="PAS_4"/>
</dbReference>
<dbReference type="CDD" id="cd00082">
    <property type="entry name" value="HisKA"/>
    <property type="match status" value="1"/>
</dbReference>
<dbReference type="EMBL" id="DRLD01000429">
    <property type="protein sequence ID" value="HED12004.1"/>
    <property type="molecule type" value="Genomic_DNA"/>
</dbReference>
<dbReference type="NCBIfam" id="TIGR00229">
    <property type="entry name" value="sensory_box"/>
    <property type="match status" value="1"/>
</dbReference>
<feature type="domain" description="Histidine kinase" evidence="11">
    <location>
        <begin position="297"/>
        <end position="510"/>
    </location>
</feature>
<comment type="caution">
    <text evidence="14">The sequence shown here is derived from an EMBL/GenBank/DDBJ whole genome shotgun (WGS) entry which is preliminary data.</text>
</comment>
<keyword evidence="10" id="KW-1133">Transmembrane helix</keyword>
<proteinExistence type="predicted"/>
<evidence type="ECO:0000256" key="4">
    <source>
        <dbReference type="ARBA" id="ARBA00022553"/>
    </source>
</evidence>
<dbReference type="Gene3D" id="3.30.565.10">
    <property type="entry name" value="Histidine kinase-like ATPase, C-terminal domain"/>
    <property type="match status" value="1"/>
</dbReference>
<evidence type="ECO:0000259" key="12">
    <source>
        <dbReference type="PROSITE" id="PS50112"/>
    </source>
</evidence>
<sequence>MPLHGKDRSGKLSSKTQMPMKQTGLKYKFLISGIALVVIVVLTGLLLYNQLADQYPQQRQLLLVLLAMFFMASGITAVIVFAHIMIKPVVELTEKVDRIRQGQLDLDIHVASEGQFIDEMDLLYRGFAHMVASLKENFHQLSRAKDQAEKFSRELEKSKSRLEAIFNGISDGVMIIDRDYKVVAHNRKMKSILGFSGDRLIGEKCYQMCTGTEDKCGFCNARRVFETGQPIFTYCTKDDRESCEEKVFEVHNFPLRNKDGEVTQIVEYVKDVTDATRMRSNLEHARRLADIGTMAGKVAHEVRNPLNAIQGAAHYLKGELDNEEARNYINLIQEQVERVNGVTTQLLSLSKPMLPVLQPGNIMAAVERALQVTRPQLMALKANVVYKPPKTIPNLLINEGQLEQAIINIILNAVEAMDETDRPELRITYQIKEDVTTPHVEIIVEDNGVGLKENSYDDILKPFFTTKAKGTGLGLAIVKRIVDNHHGSFTLKSRPGEKGARAVIRLPIGGGAA</sequence>
<accession>A0A7V1LPX8</accession>
<comment type="subcellular location">
    <subcellularLocation>
        <location evidence="2">Membrane</location>
    </subcellularLocation>
</comment>
<dbReference type="Pfam" id="PF00512">
    <property type="entry name" value="HisKA"/>
    <property type="match status" value="1"/>
</dbReference>
<dbReference type="Gene3D" id="3.30.450.20">
    <property type="entry name" value="PAS domain"/>
    <property type="match status" value="1"/>
</dbReference>
<dbReference type="EC" id="2.7.13.3" evidence="3"/>
<dbReference type="PROSITE" id="PS50885">
    <property type="entry name" value="HAMP"/>
    <property type="match status" value="1"/>
</dbReference>
<keyword evidence="5" id="KW-0808">Transferase</keyword>
<dbReference type="GO" id="GO:0005524">
    <property type="term" value="F:ATP binding"/>
    <property type="evidence" value="ECO:0007669"/>
    <property type="project" value="UniProtKB-KW"/>
</dbReference>
<dbReference type="InterPro" id="IPR003660">
    <property type="entry name" value="HAMP_dom"/>
</dbReference>
<protein>
    <recommendedName>
        <fullName evidence="3">histidine kinase</fullName>
        <ecNumber evidence="3">2.7.13.3</ecNumber>
    </recommendedName>
</protein>
<dbReference type="SUPFAM" id="SSF47384">
    <property type="entry name" value="Homodimeric domain of signal transducing histidine kinase"/>
    <property type="match status" value="1"/>
</dbReference>
<dbReference type="Pfam" id="PF08448">
    <property type="entry name" value="PAS_4"/>
    <property type="match status" value="1"/>
</dbReference>
<dbReference type="AlphaFoldDB" id="A0A7V1LPX8"/>
<dbReference type="PRINTS" id="PR00344">
    <property type="entry name" value="BCTRLSENSOR"/>
</dbReference>
<dbReference type="SUPFAM" id="SSF55785">
    <property type="entry name" value="PYP-like sensor domain (PAS domain)"/>
    <property type="match status" value="1"/>
</dbReference>